<proteinExistence type="predicted"/>
<dbReference type="EMBL" id="UINC01037582">
    <property type="protein sequence ID" value="SVB33293.1"/>
    <property type="molecule type" value="Genomic_DNA"/>
</dbReference>
<feature type="non-terminal residue" evidence="1">
    <location>
        <position position="75"/>
    </location>
</feature>
<protein>
    <submittedName>
        <fullName evidence="1">Uncharacterized protein</fullName>
    </submittedName>
</protein>
<accession>A0A382D6T2</accession>
<reference evidence="1" key="1">
    <citation type="submission" date="2018-05" db="EMBL/GenBank/DDBJ databases">
        <authorList>
            <person name="Lanie J.A."/>
            <person name="Ng W.-L."/>
            <person name="Kazmierczak K.M."/>
            <person name="Andrzejewski T.M."/>
            <person name="Davidsen T.M."/>
            <person name="Wayne K.J."/>
            <person name="Tettelin H."/>
            <person name="Glass J.I."/>
            <person name="Rusch D."/>
            <person name="Podicherti R."/>
            <person name="Tsui H.-C.T."/>
            <person name="Winkler M.E."/>
        </authorList>
    </citation>
    <scope>NUCLEOTIDE SEQUENCE</scope>
</reference>
<organism evidence="1">
    <name type="scientific">marine metagenome</name>
    <dbReference type="NCBI Taxonomy" id="408172"/>
    <lineage>
        <taxon>unclassified sequences</taxon>
        <taxon>metagenomes</taxon>
        <taxon>ecological metagenomes</taxon>
    </lineage>
</organism>
<evidence type="ECO:0000313" key="1">
    <source>
        <dbReference type="EMBL" id="SVB33293.1"/>
    </source>
</evidence>
<name>A0A382D6T2_9ZZZZ</name>
<sequence>MEWIKRVDQPTTLITENIKRVAKRADFFVRAFHQDLGPKPGREIRRFIMKQPLNKAIGHLHWKHVPVHRGEVAKE</sequence>
<dbReference type="AlphaFoldDB" id="A0A382D6T2"/>
<gene>
    <name evidence="1" type="ORF">METZ01_LOCUS186147</name>
</gene>